<dbReference type="Proteomes" id="UP000494201">
    <property type="component" value="Unassembled WGS sequence"/>
</dbReference>
<organism evidence="2 3">
    <name type="scientific">Burkholderia anthina</name>
    <dbReference type="NCBI Taxonomy" id="179879"/>
    <lineage>
        <taxon>Bacteria</taxon>
        <taxon>Pseudomonadati</taxon>
        <taxon>Pseudomonadota</taxon>
        <taxon>Betaproteobacteria</taxon>
        <taxon>Burkholderiales</taxon>
        <taxon>Burkholderiaceae</taxon>
        <taxon>Burkholderia</taxon>
        <taxon>Burkholderia cepacia complex</taxon>
    </lineage>
</organism>
<reference evidence="1 4" key="2">
    <citation type="submission" date="2021-02" db="EMBL/GenBank/DDBJ databases">
        <title>Draft genome of the type strains Burkholderia anthina DSM16086.</title>
        <authorList>
            <person name="Hertel R."/>
            <person name="Meissner J."/>
            <person name="Poehlein A."/>
            <person name="Daniel R."/>
            <person name="Commichau F.M."/>
        </authorList>
    </citation>
    <scope>NUCLEOTIDE SEQUENCE [LARGE SCALE GENOMIC DNA]</scope>
    <source>
        <strain evidence="1 4">DSM 16086</strain>
    </source>
</reference>
<protein>
    <submittedName>
        <fullName evidence="2">Uncharacterized protein</fullName>
    </submittedName>
</protein>
<evidence type="ECO:0000313" key="3">
    <source>
        <dbReference type="Proteomes" id="UP000494201"/>
    </source>
</evidence>
<evidence type="ECO:0000313" key="1">
    <source>
        <dbReference type="EMBL" id="MBM2769873.1"/>
    </source>
</evidence>
<evidence type="ECO:0000313" key="2">
    <source>
        <dbReference type="EMBL" id="VVU51847.1"/>
    </source>
</evidence>
<dbReference type="Proteomes" id="UP000755577">
    <property type="component" value="Unassembled WGS sequence"/>
</dbReference>
<dbReference type="GeneID" id="56502635"/>
<proteinExistence type="predicted"/>
<gene>
    <name evidence="2" type="ORF">BAN20980_04570</name>
    <name evidence="1" type="ORF">JQK92_26005</name>
</gene>
<reference evidence="2 3" key="1">
    <citation type="submission" date="2019-09" db="EMBL/GenBank/DDBJ databases">
        <authorList>
            <person name="Depoorter E."/>
        </authorList>
    </citation>
    <scope>NUCLEOTIDE SEQUENCE [LARGE SCALE GENOMIC DNA]</scope>
    <source>
        <strain evidence="2">LMG 20980</strain>
    </source>
</reference>
<name>A0A6P2GE58_9BURK</name>
<keyword evidence="4" id="KW-1185">Reference proteome</keyword>
<dbReference type="RefSeq" id="WP_174927485.1">
    <property type="nucleotide sequence ID" value="NZ_CABVLY010000019.1"/>
</dbReference>
<evidence type="ECO:0000313" key="4">
    <source>
        <dbReference type="Proteomes" id="UP000755577"/>
    </source>
</evidence>
<accession>A0A6P2GE58</accession>
<dbReference type="EMBL" id="CABVLY010000019">
    <property type="protein sequence ID" value="VVU51847.1"/>
    <property type="molecule type" value="Genomic_DNA"/>
</dbReference>
<dbReference type="AlphaFoldDB" id="A0A6P2GE58"/>
<sequence>MTEPILSREEVEELAHRICMTYVHAQSPCMRRYTFGMLTLEQFARAIESAVLAKACGEPVAVVVSAYGDPEAFGEREVLLKQAAIQKLPYDTKLYALNRSKS</sequence>
<dbReference type="EMBL" id="JAFCIQ010000022">
    <property type="protein sequence ID" value="MBM2769873.1"/>
    <property type="molecule type" value="Genomic_DNA"/>
</dbReference>